<evidence type="ECO:0000313" key="2">
    <source>
        <dbReference type="Proteomes" id="UP000694308"/>
    </source>
</evidence>
<keyword evidence="2" id="KW-1185">Reference proteome</keyword>
<dbReference type="AlphaFoldDB" id="A0A949TGD9"/>
<dbReference type="EMBL" id="JAEEGC010000008">
    <property type="protein sequence ID" value="MBV7271725.1"/>
    <property type="molecule type" value="Genomic_DNA"/>
</dbReference>
<protein>
    <submittedName>
        <fullName evidence="1">Uncharacterized protein</fullName>
    </submittedName>
</protein>
<comment type="caution">
    <text evidence="1">The sequence shown here is derived from an EMBL/GenBank/DDBJ whole genome shotgun (WGS) entry which is preliminary data.</text>
</comment>
<name>A0A949TGD9_9CLOT</name>
<evidence type="ECO:0000313" key="1">
    <source>
        <dbReference type="EMBL" id="MBV7271725.1"/>
    </source>
</evidence>
<proteinExistence type="predicted"/>
<sequence>MDSKNLMEAINEVNQRLEYEYNKWNATDDSYIIEESIWIIKSLEVRLNNLYTQAKKYRISSEEITHIVL</sequence>
<organism evidence="1 2">
    <name type="scientific">Clostridium thailandense</name>
    <dbReference type="NCBI Taxonomy" id="2794346"/>
    <lineage>
        <taxon>Bacteria</taxon>
        <taxon>Bacillati</taxon>
        <taxon>Bacillota</taxon>
        <taxon>Clostridia</taxon>
        <taxon>Eubacteriales</taxon>
        <taxon>Clostridiaceae</taxon>
        <taxon>Clostridium</taxon>
    </lineage>
</organism>
<dbReference type="Proteomes" id="UP000694308">
    <property type="component" value="Unassembled WGS sequence"/>
</dbReference>
<gene>
    <name evidence="1" type="ORF">I6U48_02200</name>
</gene>
<accession>A0A949TGD9</accession>
<dbReference type="RefSeq" id="WP_218318764.1">
    <property type="nucleotide sequence ID" value="NZ_JAEEGC010000008.1"/>
</dbReference>
<reference evidence="1" key="1">
    <citation type="submission" date="2020-12" db="EMBL/GenBank/DDBJ databases">
        <title>Clostridium thailandense sp. nov., a novel acetogenic bacterium isolated from peat land soil in Thailand.</title>
        <authorList>
            <person name="Chaikitkaew S."/>
            <person name="Birkeland N.K."/>
        </authorList>
    </citation>
    <scope>NUCLEOTIDE SEQUENCE</scope>
    <source>
        <strain evidence="1">PL3</strain>
    </source>
</reference>